<keyword evidence="1" id="KW-1133">Transmembrane helix</keyword>
<comment type="caution">
    <text evidence="2">The sequence shown here is derived from an EMBL/GenBank/DDBJ whole genome shotgun (WGS) entry which is preliminary data.</text>
</comment>
<keyword evidence="3" id="KW-1185">Reference proteome</keyword>
<protein>
    <submittedName>
        <fullName evidence="2">Uncharacterized protein</fullName>
    </submittedName>
</protein>
<keyword evidence="1" id="KW-0472">Membrane</keyword>
<sequence length="122" mass="13830">MIDKIALYPSFGVSQPSLGIIAVVIRPAVQRVAKYRLKMHTQFQLPVGTVVRSLSTSFDLPIIYRCFSRMLQTSIKPSDHWNRVPLLCKVDPQYSLKFFVGFENPGKTKGIASLCAERVRFL</sequence>
<proteinExistence type="predicted"/>
<name>A0A4Y2BN58_ARAVE</name>
<dbReference type="EMBL" id="BGPR01000091">
    <property type="protein sequence ID" value="GBL93127.1"/>
    <property type="molecule type" value="Genomic_DNA"/>
</dbReference>
<dbReference type="Proteomes" id="UP000499080">
    <property type="component" value="Unassembled WGS sequence"/>
</dbReference>
<reference evidence="2 3" key="1">
    <citation type="journal article" date="2019" name="Sci. Rep.">
        <title>Orb-weaving spider Araneus ventricosus genome elucidates the spidroin gene catalogue.</title>
        <authorList>
            <person name="Kono N."/>
            <person name="Nakamura H."/>
            <person name="Ohtoshi R."/>
            <person name="Moran D.A.P."/>
            <person name="Shinohara A."/>
            <person name="Yoshida Y."/>
            <person name="Fujiwara M."/>
            <person name="Mori M."/>
            <person name="Tomita M."/>
            <person name="Arakawa K."/>
        </authorList>
    </citation>
    <scope>NUCLEOTIDE SEQUENCE [LARGE SCALE GENOMIC DNA]</scope>
</reference>
<evidence type="ECO:0000313" key="2">
    <source>
        <dbReference type="EMBL" id="GBL93127.1"/>
    </source>
</evidence>
<feature type="transmembrane region" description="Helical" evidence="1">
    <location>
        <begin position="6"/>
        <end position="29"/>
    </location>
</feature>
<keyword evidence="1" id="KW-0812">Transmembrane</keyword>
<evidence type="ECO:0000313" key="3">
    <source>
        <dbReference type="Proteomes" id="UP000499080"/>
    </source>
</evidence>
<accession>A0A4Y2BN58</accession>
<gene>
    <name evidence="2" type="ORF">AVEN_216478_1</name>
</gene>
<dbReference type="AlphaFoldDB" id="A0A4Y2BN58"/>
<organism evidence="2 3">
    <name type="scientific">Araneus ventricosus</name>
    <name type="common">Orbweaver spider</name>
    <name type="synonym">Epeira ventricosa</name>
    <dbReference type="NCBI Taxonomy" id="182803"/>
    <lineage>
        <taxon>Eukaryota</taxon>
        <taxon>Metazoa</taxon>
        <taxon>Ecdysozoa</taxon>
        <taxon>Arthropoda</taxon>
        <taxon>Chelicerata</taxon>
        <taxon>Arachnida</taxon>
        <taxon>Araneae</taxon>
        <taxon>Araneomorphae</taxon>
        <taxon>Entelegynae</taxon>
        <taxon>Araneoidea</taxon>
        <taxon>Araneidae</taxon>
        <taxon>Araneus</taxon>
    </lineage>
</organism>
<evidence type="ECO:0000256" key="1">
    <source>
        <dbReference type="SAM" id="Phobius"/>
    </source>
</evidence>